<keyword evidence="11" id="KW-1185">Reference proteome</keyword>
<evidence type="ECO:0000256" key="6">
    <source>
        <dbReference type="ARBA" id="ARBA00023239"/>
    </source>
</evidence>
<dbReference type="SMART" id="SM00934">
    <property type="entry name" value="OMPdecase"/>
    <property type="match status" value="1"/>
</dbReference>
<dbReference type="EMBL" id="CWGJ01000018">
    <property type="protein sequence ID" value="CRX38702.1"/>
    <property type="molecule type" value="Genomic_DNA"/>
</dbReference>
<dbReference type="GO" id="GO:0004588">
    <property type="term" value="F:orotate phosphoribosyltransferase activity"/>
    <property type="evidence" value="ECO:0007669"/>
    <property type="project" value="TreeGrafter"/>
</dbReference>
<proteinExistence type="predicted"/>
<dbReference type="OrthoDB" id="9806203at2"/>
<accession>A0A0H5DQB5</accession>
<reference evidence="11" key="1">
    <citation type="submission" date="2015-06" db="EMBL/GenBank/DDBJ databases">
        <authorList>
            <person name="Bertelli C."/>
        </authorList>
    </citation>
    <scope>NUCLEOTIDE SEQUENCE [LARGE SCALE GENOMIC DNA]</scope>
    <source>
        <strain evidence="11">CRIB-30</strain>
    </source>
</reference>
<evidence type="ECO:0000259" key="9">
    <source>
        <dbReference type="SMART" id="SM00934"/>
    </source>
</evidence>
<evidence type="ECO:0000256" key="4">
    <source>
        <dbReference type="ARBA" id="ARBA00022793"/>
    </source>
</evidence>
<comment type="function">
    <text evidence="1">Catalyzes the decarboxylation of orotidine 5'-monophosphate (OMP) to uridine 5'-monophosphate (UMP).</text>
</comment>
<feature type="binding site" evidence="8">
    <location>
        <position position="45"/>
    </location>
    <ligand>
        <name>substrate</name>
    </ligand>
</feature>
<name>A0A0H5DQB5_9BACT</name>
<evidence type="ECO:0000313" key="11">
    <source>
        <dbReference type="Proteomes" id="UP000220251"/>
    </source>
</evidence>
<evidence type="ECO:0000313" key="10">
    <source>
        <dbReference type="EMBL" id="CRX38702.1"/>
    </source>
</evidence>
<comment type="pathway">
    <text evidence="2">Pyrimidine metabolism; UMP biosynthesis via de novo pathway; UMP from orotate: step 2/2.</text>
</comment>
<protein>
    <recommendedName>
        <fullName evidence="3">orotidine-5'-phosphate decarboxylase</fullName>
        <ecNumber evidence="3">4.1.1.23</ecNumber>
    </recommendedName>
</protein>
<dbReference type="AlphaFoldDB" id="A0A0H5DQB5"/>
<dbReference type="FunFam" id="3.20.20.70:FF:000114">
    <property type="entry name" value="Decarboxylase,orotidine phosphate"/>
    <property type="match status" value="1"/>
</dbReference>
<feature type="active site" description="For OMPdecase activity" evidence="7">
    <location>
        <position position="98"/>
    </location>
</feature>
<dbReference type="NCBIfam" id="TIGR01740">
    <property type="entry name" value="pyrF"/>
    <property type="match status" value="1"/>
</dbReference>
<dbReference type="InterPro" id="IPR013785">
    <property type="entry name" value="Aldolase_TIM"/>
</dbReference>
<sequence>MLTLTKPKTKEIPYIKRAMMSANPSARELFLIMEEKKSNLALAIDLQSKQDILKTVKELAPHIAVLKTHIDMVNDFDIHLLLELQDMAKRGRFLIFEDRKFADTGHIVARQYEQGMYKIANWAHLVSAHPIAGPGVVEKLRKAGLDLGRGLLLVSEMGTPGSLEDDLTMKKTVHIAKDYRDFVIGFIGKRRISEEPAFIHFAAGVDIKEAHVHSGLRTLTPKQAIQDLQNDVIVVGRGILEAQDRKKEAELYRTAGWQAYEARLKI</sequence>
<feature type="binding site" evidence="8">
    <location>
        <position position="67"/>
    </location>
    <ligand>
        <name>substrate</name>
    </ligand>
</feature>
<dbReference type="GO" id="GO:0044205">
    <property type="term" value="P:'de novo' UMP biosynthetic process"/>
    <property type="evidence" value="ECO:0007669"/>
    <property type="project" value="UniProtKB-UniPathway"/>
</dbReference>
<feature type="active site" description="For OMPdecase activity" evidence="7">
    <location>
        <position position="100"/>
    </location>
</feature>
<dbReference type="Gene3D" id="3.20.20.70">
    <property type="entry name" value="Aldolase class I"/>
    <property type="match status" value="1"/>
</dbReference>
<keyword evidence="5" id="KW-0665">Pyrimidine biosynthesis</keyword>
<dbReference type="InterPro" id="IPR001754">
    <property type="entry name" value="OMPdeCOase_dom"/>
</dbReference>
<dbReference type="RefSeq" id="WP_098038568.1">
    <property type="nucleotide sequence ID" value="NZ_CWGJ01000018.1"/>
</dbReference>
<feature type="binding site" evidence="8">
    <location>
        <position position="236"/>
    </location>
    <ligand>
        <name>substrate</name>
    </ligand>
</feature>
<evidence type="ECO:0000256" key="7">
    <source>
        <dbReference type="PIRSR" id="PIRSR614732-1"/>
    </source>
</evidence>
<dbReference type="SUPFAM" id="SSF51366">
    <property type="entry name" value="Ribulose-phoshate binding barrel"/>
    <property type="match status" value="1"/>
</dbReference>
<dbReference type="Proteomes" id="UP000220251">
    <property type="component" value="Unassembled WGS sequence"/>
</dbReference>
<evidence type="ECO:0000256" key="1">
    <source>
        <dbReference type="ARBA" id="ARBA00002356"/>
    </source>
</evidence>
<dbReference type="GO" id="GO:0004590">
    <property type="term" value="F:orotidine-5'-phosphate decarboxylase activity"/>
    <property type="evidence" value="ECO:0007669"/>
    <property type="project" value="UniProtKB-EC"/>
</dbReference>
<feature type="domain" description="Orotidine 5'-phosphate decarboxylase" evidence="9">
    <location>
        <begin position="39"/>
        <end position="252"/>
    </location>
</feature>
<feature type="active site" description="For OMPdecase activity" evidence="7">
    <location>
        <position position="103"/>
    </location>
</feature>
<dbReference type="InterPro" id="IPR014732">
    <property type="entry name" value="OMPdecase"/>
</dbReference>
<feature type="binding site" evidence="8">
    <location>
        <position position="237"/>
    </location>
    <ligand>
        <name>substrate</name>
    </ligand>
</feature>
<dbReference type="EC" id="4.1.1.23" evidence="3"/>
<evidence type="ECO:0000256" key="2">
    <source>
        <dbReference type="ARBA" id="ARBA00004861"/>
    </source>
</evidence>
<dbReference type="PANTHER" id="PTHR19278">
    <property type="entry name" value="OROTATE PHOSPHORIBOSYLTRANSFERASE"/>
    <property type="match status" value="1"/>
</dbReference>
<gene>
    <name evidence="10" type="primary">pyrF</name>
    <name evidence="10" type="ORF">ELAC_1364</name>
</gene>
<dbReference type="Pfam" id="PF00215">
    <property type="entry name" value="OMPdecase"/>
    <property type="match status" value="1"/>
</dbReference>
<dbReference type="PANTHER" id="PTHR19278:SF9">
    <property type="entry name" value="URIDINE 5'-MONOPHOSPHATE SYNTHASE"/>
    <property type="match status" value="1"/>
</dbReference>
<keyword evidence="4" id="KW-0210">Decarboxylase</keyword>
<dbReference type="GO" id="GO:0006207">
    <property type="term" value="P:'de novo' pyrimidine nucleobase biosynthetic process"/>
    <property type="evidence" value="ECO:0007669"/>
    <property type="project" value="InterPro"/>
</dbReference>
<dbReference type="UniPathway" id="UPA00070">
    <property type="reaction ID" value="UER00120"/>
</dbReference>
<keyword evidence="6 10" id="KW-0456">Lyase</keyword>
<evidence type="ECO:0000256" key="3">
    <source>
        <dbReference type="ARBA" id="ARBA00012321"/>
    </source>
</evidence>
<evidence type="ECO:0000256" key="5">
    <source>
        <dbReference type="ARBA" id="ARBA00022975"/>
    </source>
</evidence>
<dbReference type="InterPro" id="IPR011060">
    <property type="entry name" value="RibuloseP-bd_barrel"/>
</dbReference>
<evidence type="ECO:0000256" key="8">
    <source>
        <dbReference type="PIRSR" id="PIRSR614732-2"/>
    </source>
</evidence>
<organism evidence="10 11">
    <name type="scientific">Estrella lausannensis</name>
    <dbReference type="NCBI Taxonomy" id="483423"/>
    <lineage>
        <taxon>Bacteria</taxon>
        <taxon>Pseudomonadati</taxon>
        <taxon>Chlamydiota</taxon>
        <taxon>Chlamydiia</taxon>
        <taxon>Parachlamydiales</taxon>
        <taxon>Candidatus Criblamydiaceae</taxon>
        <taxon>Estrella</taxon>
    </lineage>
</organism>